<dbReference type="EMBL" id="LMAR01000094">
    <property type="protein sequence ID" value="KQK27732.1"/>
    <property type="molecule type" value="Genomic_DNA"/>
</dbReference>
<feature type="transmembrane region" description="Helical" evidence="8">
    <location>
        <begin position="541"/>
        <end position="559"/>
    </location>
</feature>
<evidence type="ECO:0000256" key="3">
    <source>
        <dbReference type="ARBA" id="ARBA00022448"/>
    </source>
</evidence>
<organism evidence="10 12">
    <name type="scientific">Bosea thiooxidans</name>
    <dbReference type="NCBI Taxonomy" id="53254"/>
    <lineage>
        <taxon>Bacteria</taxon>
        <taxon>Pseudomonadati</taxon>
        <taxon>Pseudomonadota</taxon>
        <taxon>Alphaproteobacteria</taxon>
        <taxon>Hyphomicrobiales</taxon>
        <taxon>Boseaceae</taxon>
        <taxon>Bosea</taxon>
    </lineage>
</organism>
<keyword evidence="4" id="KW-1003">Cell membrane</keyword>
<dbReference type="Proteomes" id="UP000051562">
    <property type="component" value="Unassembled WGS sequence"/>
</dbReference>
<comment type="similarity">
    <text evidence="2">Belongs to the AAE transporter (TC 2.A.81) family.</text>
</comment>
<dbReference type="InterPro" id="IPR022457">
    <property type="entry name" value="Asp_Ala_antiprt"/>
</dbReference>
<sequence length="561" mass="58908">MSYVANALRENPELAIFLTVAIGFLIGRVKLGSFSLGIVVGCLLAGVLIGQLDIKVSPLVKTVFFDLFLFTTGYKVGPQFFRALKRDAFPQMALTVVLCVACLLTALGFAKLLHYDIGTAAGLLAGAFSESTVIGTAGEAIQRLDLPQAERTALINNIPVAYAVTYLVGTASLVWFLPKIGPKLMRIDLKAEGAKARSQSAGAAGEVEGIVSAARLFDVRAYRVANARFFGRTIAEIEALPRTVRAYVLRVRSGGALCEPAPGLVIREGDIVAVMARQEIHADRGDAIGPEVSDPGLLDIPIESLDVVLTNRRLDGRSLADLAQGEFARGVFLSRLMRSGIAMPIAAESLVNRGDVLSLVGPLSQVERAATEIGYPDRRSSATDMVFVGLGIFLGGLVGLLSVVVGGVPLTLTASGGALIMGLVFGWLRSAYPFFGRIPEPAIWIFDTVGLCMFIGIVGLSAGPSFVSGLKTTGLSLVAVGLVSALLPHTLGILFGRYVLKMNPLIVLGACAGAGTITAALRAVQDEAQSSIPALGYTVPYAIGNILLTAWGPILVALMSI</sequence>
<dbReference type="NCBIfam" id="TIGR03802">
    <property type="entry name" value="Asp_Ala_antiprt"/>
    <property type="match status" value="1"/>
</dbReference>
<dbReference type="InterPro" id="IPR050144">
    <property type="entry name" value="AAE_transporter"/>
</dbReference>
<dbReference type="SUPFAM" id="SSF116726">
    <property type="entry name" value="TrkA C-terminal domain-like"/>
    <property type="match status" value="2"/>
</dbReference>
<dbReference type="OrthoDB" id="5166626at2"/>
<dbReference type="NCBIfam" id="TIGR01625">
    <property type="entry name" value="YidE_YbjL_dupl"/>
    <property type="match status" value="1"/>
</dbReference>
<name>A0A0Q3KTF7_9HYPH</name>
<dbReference type="InterPro" id="IPR006037">
    <property type="entry name" value="RCK_C"/>
</dbReference>
<evidence type="ECO:0000256" key="7">
    <source>
        <dbReference type="ARBA" id="ARBA00023136"/>
    </source>
</evidence>
<reference evidence="11 13" key="2">
    <citation type="submission" date="2017-02" db="EMBL/GenBank/DDBJ databases">
        <authorList>
            <person name="Peterson S.W."/>
        </authorList>
    </citation>
    <scope>NUCLEOTIDE SEQUENCE [LARGE SCALE GENOMIC DNA]</scope>
    <source>
        <strain evidence="11 13">DSM 9653</strain>
    </source>
</reference>
<dbReference type="Proteomes" id="UP000190130">
    <property type="component" value="Unassembled WGS sequence"/>
</dbReference>
<dbReference type="STRING" id="53254.SAMN05660750_00657"/>
<feature type="transmembrane region" description="Helical" evidence="8">
    <location>
        <begin position="88"/>
        <end position="110"/>
    </location>
</feature>
<dbReference type="PANTHER" id="PTHR30445">
    <property type="entry name" value="K(+)_H(+) ANTIPORTER SUBUNIT KHTT"/>
    <property type="match status" value="1"/>
</dbReference>
<dbReference type="RefSeq" id="WP_055730999.1">
    <property type="nucleotide sequence ID" value="NZ_FUYX01000002.1"/>
</dbReference>
<evidence type="ECO:0000313" key="12">
    <source>
        <dbReference type="Proteomes" id="UP000051562"/>
    </source>
</evidence>
<dbReference type="Pfam" id="PF06826">
    <property type="entry name" value="Asp-Al_Ex"/>
    <property type="match status" value="2"/>
</dbReference>
<evidence type="ECO:0000256" key="2">
    <source>
        <dbReference type="ARBA" id="ARBA00009854"/>
    </source>
</evidence>
<feature type="transmembrane region" description="Helical" evidence="8">
    <location>
        <begin position="474"/>
        <end position="495"/>
    </location>
</feature>
<proteinExistence type="inferred from homology"/>
<dbReference type="EMBL" id="FUYX01000002">
    <property type="protein sequence ID" value="SKB43771.1"/>
    <property type="molecule type" value="Genomic_DNA"/>
</dbReference>
<dbReference type="Gene3D" id="3.30.70.1450">
    <property type="entry name" value="Regulator of K+ conductance, C-terminal domain"/>
    <property type="match status" value="1"/>
</dbReference>
<evidence type="ECO:0000256" key="1">
    <source>
        <dbReference type="ARBA" id="ARBA00004651"/>
    </source>
</evidence>
<feature type="domain" description="RCK C-terminal" evidence="9">
    <location>
        <begin position="204"/>
        <end position="291"/>
    </location>
</feature>
<evidence type="ECO:0000313" key="13">
    <source>
        <dbReference type="Proteomes" id="UP000190130"/>
    </source>
</evidence>
<feature type="transmembrane region" description="Helical" evidence="8">
    <location>
        <begin position="442"/>
        <end position="462"/>
    </location>
</feature>
<dbReference type="GO" id="GO:0005886">
    <property type="term" value="C:plasma membrane"/>
    <property type="evidence" value="ECO:0007669"/>
    <property type="project" value="UniProtKB-SubCell"/>
</dbReference>
<reference evidence="10 12" key="1">
    <citation type="submission" date="2015-10" db="EMBL/GenBank/DDBJ databases">
        <title>Draft genome of Bosea thiooxidans.</title>
        <authorList>
            <person name="Wang X."/>
        </authorList>
    </citation>
    <scope>NUCLEOTIDE SEQUENCE [LARGE SCALE GENOMIC DNA]</scope>
    <source>
        <strain evidence="10 12">CGMCC 9174</strain>
    </source>
</reference>
<evidence type="ECO:0000256" key="6">
    <source>
        <dbReference type="ARBA" id="ARBA00022989"/>
    </source>
</evidence>
<evidence type="ECO:0000256" key="8">
    <source>
        <dbReference type="SAM" id="Phobius"/>
    </source>
</evidence>
<evidence type="ECO:0000313" key="11">
    <source>
        <dbReference type="EMBL" id="SKB43771.1"/>
    </source>
</evidence>
<dbReference type="GO" id="GO:0008324">
    <property type="term" value="F:monoatomic cation transmembrane transporter activity"/>
    <property type="evidence" value="ECO:0007669"/>
    <property type="project" value="InterPro"/>
</dbReference>
<evidence type="ECO:0000256" key="4">
    <source>
        <dbReference type="ARBA" id="ARBA00022475"/>
    </source>
</evidence>
<comment type="subcellular location">
    <subcellularLocation>
        <location evidence="1">Cell membrane</location>
        <topology evidence="1">Multi-pass membrane protein</topology>
    </subcellularLocation>
</comment>
<evidence type="ECO:0000313" key="10">
    <source>
        <dbReference type="EMBL" id="KQK27732.1"/>
    </source>
</evidence>
<feature type="transmembrane region" description="Helical" evidence="8">
    <location>
        <begin position="34"/>
        <end position="52"/>
    </location>
</feature>
<keyword evidence="3" id="KW-0813">Transport</keyword>
<feature type="transmembrane region" description="Helical" evidence="8">
    <location>
        <begin position="502"/>
        <end position="521"/>
    </location>
</feature>
<dbReference type="AlphaFoldDB" id="A0A0Q3KTF7"/>
<evidence type="ECO:0000259" key="9">
    <source>
        <dbReference type="PROSITE" id="PS51202"/>
    </source>
</evidence>
<protein>
    <submittedName>
        <fullName evidence="11">Putative transport protein</fullName>
    </submittedName>
</protein>
<dbReference type="PANTHER" id="PTHR30445:SF9">
    <property type="match status" value="1"/>
</dbReference>
<gene>
    <name evidence="10" type="ORF">ARD30_25440</name>
    <name evidence="11" type="ORF">SAMN05660750_00657</name>
</gene>
<feature type="transmembrane region" description="Helical" evidence="8">
    <location>
        <begin position="385"/>
        <end position="404"/>
    </location>
</feature>
<dbReference type="InterPro" id="IPR036721">
    <property type="entry name" value="RCK_C_sf"/>
</dbReference>
<dbReference type="PROSITE" id="PS51202">
    <property type="entry name" value="RCK_C"/>
    <property type="match status" value="1"/>
</dbReference>
<feature type="transmembrane region" description="Helical" evidence="8">
    <location>
        <begin position="410"/>
        <end position="430"/>
    </location>
</feature>
<accession>A0A0Q3KTF7</accession>
<dbReference type="InterPro" id="IPR006512">
    <property type="entry name" value="YidE_YbjL"/>
</dbReference>
<dbReference type="GO" id="GO:0006813">
    <property type="term" value="P:potassium ion transport"/>
    <property type="evidence" value="ECO:0007669"/>
    <property type="project" value="InterPro"/>
</dbReference>
<keyword evidence="7 8" id="KW-0472">Membrane</keyword>
<keyword evidence="6 8" id="KW-1133">Transmembrane helix</keyword>
<keyword evidence="12" id="KW-1185">Reference proteome</keyword>
<feature type="transmembrane region" description="Helical" evidence="8">
    <location>
        <begin position="160"/>
        <end position="177"/>
    </location>
</feature>
<keyword evidence="5 8" id="KW-0812">Transmembrane</keyword>
<evidence type="ECO:0000256" key="5">
    <source>
        <dbReference type="ARBA" id="ARBA00022692"/>
    </source>
</evidence>